<dbReference type="InterPro" id="IPR002885">
    <property type="entry name" value="PPR_rpt"/>
</dbReference>
<feature type="chain" id="PRO_5040404250" description="Smr domain-containing protein" evidence="3">
    <location>
        <begin position="23"/>
        <end position="1394"/>
    </location>
</feature>
<comment type="caution">
    <text evidence="4">The sequence shown here is derived from an EMBL/GenBank/DDBJ whole genome shotgun (WGS) entry which is preliminary data.</text>
</comment>
<evidence type="ECO:0000256" key="1">
    <source>
        <dbReference type="ARBA" id="ARBA00022737"/>
    </source>
</evidence>
<evidence type="ECO:0000313" key="4">
    <source>
        <dbReference type="EMBL" id="CAB9506285.1"/>
    </source>
</evidence>
<organism evidence="4 5">
    <name type="scientific">Seminavis robusta</name>
    <dbReference type="NCBI Taxonomy" id="568900"/>
    <lineage>
        <taxon>Eukaryota</taxon>
        <taxon>Sar</taxon>
        <taxon>Stramenopiles</taxon>
        <taxon>Ochrophyta</taxon>
        <taxon>Bacillariophyta</taxon>
        <taxon>Bacillariophyceae</taxon>
        <taxon>Bacillariophycidae</taxon>
        <taxon>Naviculales</taxon>
        <taxon>Naviculaceae</taxon>
        <taxon>Seminavis</taxon>
    </lineage>
</organism>
<dbReference type="EMBL" id="CAICTM010000260">
    <property type="protein sequence ID" value="CAB9506285.1"/>
    <property type="molecule type" value="Genomic_DNA"/>
</dbReference>
<sequence>MRQSALALLAAHLSVGWGSAAAFVQPITPSSSSSSATTECYRSHGQILRLQPSSSPRYVAVDRQFSHDIEDKHASNSASNGSNGHVQSLWVFVHSLQRERRDKSLLLQKQKQQRKPPVNKSASSETARTTPSVDRRKHHPAKSLVSFLGNNRFQPPSDNHLLPPEESDGLSQTSATNNVEPFSRAVVQAIRLASELGDYKLILHLVQASIHYANEYPIIMPRVFGEAIDGLAKTSANSAKIKQLWNLGASQQAQAVLTEPLGTFELNIMIKAMASRGKIRAALDLYQECTNNHQDDDSSRISPDPFTLSAIFTALQDSIVDDQANTATPTSTPQQQATKRDSPPSRAVWSQCWQWNEATQLLESYLAQGTFPPLNNHVFSSLLKLNDRASQVYSPAGHNGPKVALSLLHTMHELNISPDVVTCTLIISNLGFQWKTAVNMLYAMKTTSLDDADRNSKTVDSLSWQLPRPNVYTYSAAITNCAHCHQYQAAMELLQEMKNDDSIDSPNTWVYNAALLATTRSDSVNFLLPAVATEPTQHTQKSPKQKRSRERLLMAMKLLREMQQEEKNDNCRPDTVTYNTVLATLDGIASPMIEPQSVNGELENQFASFFDGDPTVSQQYEGDYFEEMALNRLLDEMQSSDIKRDSITYRNALLAVRFSNDIGASVNRVLDRALLDTKALSASPRNNFDVEHDSQSSKSTLTTATRARQLDGKAADGTTFVLDTAMAVLSSRGEVEAVLEVFNQLMKRTGTVQQRPKPKVLMEKISSAQIHLVHALGRARGCAPIIPLFLNATQGDPVARLAVLKEYPTMDEKLLRYTPDSEALCSSAISSCLVANDIENARAVLALIREKGLKPSQLSLQEIARTYARLAVNTASDEARKDEETDKQHRTDEEVSNDGGSLALIRAKNAYNIAVKTLSDPPASLLSTIARTCATLGLWTEASTVVKLLHNRIKETAQENMGSADAARAVLPALHRALLRASSIQGNVTAALSFVDSIQRLSKHMASSVESENDKEELFLYQASGSNDDNKSELRQGLTSTLARDNAMETVGMSAEDWKLLLIAASKSGHWRVCLSTLQFLRPFLEETHPSSLGSTVEERSRRYGHLAPALTVALKCLEKRSQYAWAVRAIDDWIEWCGRRPPKEAVLAAIRILSKRSRGSEVSSLLARCTVGDGAGLLSYSNDDSSYGLALHVGAITALYKEGIYDDADDVFIAAVRGNFLPFDLYSEDLDDGRSRMMLDLHGMNVPVAHSAVRVALQQEVEVASWTDQMNATGNVGTVWDDDMIIVTGRGRNSALRMRPVLRPEVQRMLVEEFYPPLSTASIPGNMGALRVPAVDIKNWLFHQRQQKGSRMLAVASVLRNVSSIDRLRQSIARKIQVEQEENAKLNNDDSEE</sequence>
<dbReference type="SUPFAM" id="SSF160443">
    <property type="entry name" value="SMR domain-like"/>
    <property type="match status" value="1"/>
</dbReference>
<dbReference type="Pfam" id="PF13812">
    <property type="entry name" value="PPR_3"/>
    <property type="match status" value="1"/>
</dbReference>
<feature type="compositionally biased region" description="Low complexity" evidence="2">
    <location>
        <begin position="324"/>
        <end position="337"/>
    </location>
</feature>
<keyword evidence="1" id="KW-0677">Repeat</keyword>
<evidence type="ECO:0008006" key="6">
    <source>
        <dbReference type="Google" id="ProtNLM"/>
    </source>
</evidence>
<dbReference type="Gene3D" id="1.25.40.10">
    <property type="entry name" value="Tetratricopeptide repeat domain"/>
    <property type="match status" value="2"/>
</dbReference>
<dbReference type="OrthoDB" id="185373at2759"/>
<dbReference type="InterPro" id="IPR011990">
    <property type="entry name" value="TPR-like_helical_dom_sf"/>
</dbReference>
<evidence type="ECO:0000256" key="2">
    <source>
        <dbReference type="SAM" id="MobiDB-lite"/>
    </source>
</evidence>
<feature type="region of interest" description="Disordered" evidence="2">
    <location>
        <begin position="106"/>
        <end position="176"/>
    </location>
</feature>
<proteinExistence type="predicted"/>
<feature type="region of interest" description="Disordered" evidence="2">
    <location>
        <begin position="685"/>
        <end position="704"/>
    </location>
</feature>
<feature type="region of interest" description="Disordered" evidence="2">
    <location>
        <begin position="875"/>
        <end position="897"/>
    </location>
</feature>
<feature type="compositionally biased region" description="Polar residues" evidence="2">
    <location>
        <begin position="120"/>
        <end position="132"/>
    </location>
</feature>
<evidence type="ECO:0000313" key="5">
    <source>
        <dbReference type="Proteomes" id="UP001153069"/>
    </source>
</evidence>
<feature type="signal peptide" evidence="3">
    <location>
        <begin position="1"/>
        <end position="22"/>
    </location>
</feature>
<dbReference type="PANTHER" id="PTHR47932">
    <property type="entry name" value="ATPASE EXPRESSION PROTEIN 3"/>
    <property type="match status" value="1"/>
</dbReference>
<evidence type="ECO:0000256" key="3">
    <source>
        <dbReference type="SAM" id="SignalP"/>
    </source>
</evidence>
<feature type="compositionally biased region" description="Polar residues" evidence="2">
    <location>
        <begin position="148"/>
        <end position="157"/>
    </location>
</feature>
<dbReference type="Gene3D" id="3.30.1370.110">
    <property type="match status" value="1"/>
</dbReference>
<gene>
    <name evidence="4" type="ORF">SEMRO_261_G101830.1</name>
</gene>
<accession>A0A9N8DT84</accession>
<name>A0A9N8DT84_9STRA</name>
<dbReference type="Pfam" id="PF01535">
    <property type="entry name" value="PPR"/>
    <property type="match status" value="1"/>
</dbReference>
<feature type="region of interest" description="Disordered" evidence="2">
    <location>
        <begin position="324"/>
        <end position="344"/>
    </location>
</feature>
<reference evidence="4" key="1">
    <citation type="submission" date="2020-06" db="EMBL/GenBank/DDBJ databases">
        <authorList>
            <consortium name="Plant Systems Biology data submission"/>
        </authorList>
    </citation>
    <scope>NUCLEOTIDE SEQUENCE</scope>
    <source>
        <strain evidence="4">D6</strain>
    </source>
</reference>
<protein>
    <recommendedName>
        <fullName evidence="6">Smr domain-containing protein</fullName>
    </recommendedName>
</protein>
<keyword evidence="5" id="KW-1185">Reference proteome</keyword>
<dbReference type="Proteomes" id="UP001153069">
    <property type="component" value="Unassembled WGS sequence"/>
</dbReference>
<dbReference type="InterPro" id="IPR036063">
    <property type="entry name" value="Smr_dom_sf"/>
</dbReference>
<feature type="compositionally biased region" description="Basic and acidic residues" evidence="2">
    <location>
        <begin position="877"/>
        <end position="893"/>
    </location>
</feature>
<keyword evidence="3" id="KW-0732">Signal</keyword>
<dbReference type="PANTHER" id="PTHR47932:SF44">
    <property type="entry name" value="MIOREX COMPLEX COMPONENT 1"/>
    <property type="match status" value="1"/>
</dbReference>